<reference evidence="1 2" key="1">
    <citation type="submission" date="2019-01" db="EMBL/GenBank/DDBJ databases">
        <title>Genome sequencing of strain FW100M-8.</title>
        <authorList>
            <person name="Heo J."/>
            <person name="Kim S.-J."/>
            <person name="Kim J.-S."/>
            <person name="Hong S.-B."/>
            <person name="Kwon S.-W."/>
        </authorList>
    </citation>
    <scope>NUCLEOTIDE SEQUENCE [LARGE SCALE GENOMIC DNA]</scope>
    <source>
        <strain evidence="1 2">FW100M-8</strain>
    </source>
</reference>
<gene>
    <name evidence="1" type="ORF">ET445_08220</name>
</gene>
<name>A0A4V0YH35_9MICO</name>
<evidence type="ECO:0000313" key="2">
    <source>
        <dbReference type="Proteomes" id="UP000291259"/>
    </source>
</evidence>
<evidence type="ECO:0000313" key="1">
    <source>
        <dbReference type="EMBL" id="QAY73331.1"/>
    </source>
</evidence>
<sequence length="68" mass="7919">MSLRRAGRMHQLSIGYQHRGKRVLALIDETTVTVIHIDTGEILSEHTIDPDHSYWRNQLTTPGRWPQK</sequence>
<dbReference type="RefSeq" id="WP_129190472.1">
    <property type="nucleotide sequence ID" value="NZ_CP035491.1"/>
</dbReference>
<keyword evidence="2" id="KW-1185">Reference proteome</keyword>
<dbReference type="KEGG" id="agf:ET445_08220"/>
<accession>A0A4V0YH35</accession>
<proteinExistence type="predicted"/>
<dbReference type="OrthoDB" id="52928at2"/>
<dbReference type="EMBL" id="CP035491">
    <property type="protein sequence ID" value="QAY73331.1"/>
    <property type="molecule type" value="Genomic_DNA"/>
</dbReference>
<evidence type="ECO:0008006" key="3">
    <source>
        <dbReference type="Google" id="ProtNLM"/>
    </source>
</evidence>
<dbReference type="Proteomes" id="UP000291259">
    <property type="component" value="Chromosome"/>
</dbReference>
<organism evidence="1 2">
    <name type="scientific">Agromyces protaetiae</name>
    <dbReference type="NCBI Taxonomy" id="2509455"/>
    <lineage>
        <taxon>Bacteria</taxon>
        <taxon>Bacillati</taxon>
        <taxon>Actinomycetota</taxon>
        <taxon>Actinomycetes</taxon>
        <taxon>Micrococcales</taxon>
        <taxon>Microbacteriaceae</taxon>
        <taxon>Agromyces</taxon>
    </lineage>
</organism>
<dbReference type="AlphaFoldDB" id="A0A4V0YH35"/>
<protein>
    <recommendedName>
        <fullName evidence="3">Transposase</fullName>
    </recommendedName>
</protein>